<reference evidence="2 3" key="1">
    <citation type="submission" date="2024-10" db="EMBL/GenBank/DDBJ databases">
        <title>The Natural Products Discovery Center: Release of the First 8490 Sequenced Strains for Exploring Actinobacteria Biosynthetic Diversity.</title>
        <authorList>
            <person name="Kalkreuter E."/>
            <person name="Kautsar S.A."/>
            <person name="Yang D."/>
            <person name="Bader C.D."/>
            <person name="Teijaro C.N."/>
            <person name="Fluegel L."/>
            <person name="Davis C.M."/>
            <person name="Simpson J.R."/>
            <person name="Lauterbach L."/>
            <person name="Steele A.D."/>
            <person name="Gui C."/>
            <person name="Meng S."/>
            <person name="Li G."/>
            <person name="Viehrig K."/>
            <person name="Ye F."/>
            <person name="Su P."/>
            <person name="Kiefer A.F."/>
            <person name="Nichols A."/>
            <person name="Cepeda A.J."/>
            <person name="Yan W."/>
            <person name="Fan B."/>
            <person name="Jiang Y."/>
            <person name="Adhikari A."/>
            <person name="Zheng C.-J."/>
            <person name="Schuster L."/>
            <person name="Cowan T.M."/>
            <person name="Smanski M.J."/>
            <person name="Chevrette M.G."/>
            <person name="De Carvalho L.P.S."/>
            <person name="Shen B."/>
        </authorList>
    </citation>
    <scope>NUCLEOTIDE SEQUENCE [LARGE SCALE GENOMIC DNA]</scope>
    <source>
        <strain evidence="2 3">NPDC020568</strain>
    </source>
</reference>
<dbReference type="InterPro" id="IPR052523">
    <property type="entry name" value="Trichothecene_AcTrans"/>
</dbReference>
<dbReference type="PANTHER" id="PTHR42791:SF1">
    <property type="entry name" value="N-ACETYLTRANSFERASE DOMAIN-CONTAINING PROTEIN"/>
    <property type="match status" value="1"/>
</dbReference>
<keyword evidence="2" id="KW-0808">Transferase</keyword>
<accession>A0ABW7TKV7</accession>
<protein>
    <submittedName>
        <fullName evidence="2">GNAT family N-acetyltransferase</fullName>
        <ecNumber evidence="2">2.3.1.-</ecNumber>
    </submittedName>
</protein>
<dbReference type="EMBL" id="JBIRUQ010000002">
    <property type="protein sequence ID" value="MFI1461669.1"/>
    <property type="molecule type" value="Genomic_DNA"/>
</dbReference>
<dbReference type="EC" id="2.3.1.-" evidence="2"/>
<dbReference type="SUPFAM" id="SSF55729">
    <property type="entry name" value="Acyl-CoA N-acyltransferases (Nat)"/>
    <property type="match status" value="1"/>
</dbReference>
<dbReference type="Proteomes" id="UP001611263">
    <property type="component" value="Unassembled WGS sequence"/>
</dbReference>
<keyword evidence="3" id="KW-1185">Reference proteome</keyword>
<keyword evidence="2" id="KW-0012">Acyltransferase</keyword>
<proteinExistence type="predicted"/>
<evidence type="ECO:0000313" key="2">
    <source>
        <dbReference type="EMBL" id="MFI1461669.1"/>
    </source>
</evidence>
<dbReference type="InterPro" id="IPR016181">
    <property type="entry name" value="Acyl_CoA_acyltransferase"/>
</dbReference>
<evidence type="ECO:0000313" key="3">
    <source>
        <dbReference type="Proteomes" id="UP001611263"/>
    </source>
</evidence>
<name>A0ABW7TKV7_9NOCA</name>
<dbReference type="GeneID" id="93504665"/>
<sequence>MPTEFEVRPARRDEIAALARTLAAAFRDDPVMEWMLPDPRRREKGLERLFDAQTRHQHFASGGVDIAADSAGEVAGAALWDPPGRWKTPPFTEVRMLPQMVRAFGSRMRAGKQLVDLMTAAHPEEPHWYLATIGTDPAQRGGGYGRALMNRRLEHCDREGVPAYLESSKEANIGYYERFGFEVTGTISIPDGPDLWPMWRAPRTGA</sequence>
<dbReference type="RefSeq" id="WP_033245115.1">
    <property type="nucleotide sequence ID" value="NZ_JBIRUQ010000002.1"/>
</dbReference>
<dbReference type="PROSITE" id="PS51186">
    <property type="entry name" value="GNAT"/>
    <property type="match status" value="1"/>
</dbReference>
<dbReference type="CDD" id="cd04301">
    <property type="entry name" value="NAT_SF"/>
    <property type="match status" value="1"/>
</dbReference>
<gene>
    <name evidence="2" type="ORF">ACH4WX_13200</name>
</gene>
<comment type="caution">
    <text evidence="2">The sequence shown here is derived from an EMBL/GenBank/DDBJ whole genome shotgun (WGS) entry which is preliminary data.</text>
</comment>
<feature type="domain" description="N-acetyltransferase" evidence="1">
    <location>
        <begin position="5"/>
        <end position="202"/>
    </location>
</feature>
<dbReference type="Gene3D" id="3.40.630.30">
    <property type="match status" value="1"/>
</dbReference>
<organism evidence="2 3">
    <name type="scientific">Nocardia carnea</name>
    <dbReference type="NCBI Taxonomy" id="37328"/>
    <lineage>
        <taxon>Bacteria</taxon>
        <taxon>Bacillati</taxon>
        <taxon>Actinomycetota</taxon>
        <taxon>Actinomycetes</taxon>
        <taxon>Mycobacteriales</taxon>
        <taxon>Nocardiaceae</taxon>
        <taxon>Nocardia</taxon>
    </lineage>
</organism>
<dbReference type="InterPro" id="IPR000182">
    <property type="entry name" value="GNAT_dom"/>
</dbReference>
<evidence type="ECO:0000259" key="1">
    <source>
        <dbReference type="PROSITE" id="PS51186"/>
    </source>
</evidence>
<dbReference type="Pfam" id="PF00583">
    <property type="entry name" value="Acetyltransf_1"/>
    <property type="match status" value="1"/>
</dbReference>
<dbReference type="PANTHER" id="PTHR42791">
    <property type="entry name" value="GNAT FAMILY ACETYLTRANSFERASE"/>
    <property type="match status" value="1"/>
</dbReference>
<dbReference type="GO" id="GO:0016746">
    <property type="term" value="F:acyltransferase activity"/>
    <property type="evidence" value="ECO:0007669"/>
    <property type="project" value="UniProtKB-KW"/>
</dbReference>